<dbReference type="Proteomes" id="UP000199470">
    <property type="component" value="Unassembled WGS sequence"/>
</dbReference>
<dbReference type="PROSITE" id="PS51257">
    <property type="entry name" value="PROKAR_LIPOPROTEIN"/>
    <property type="match status" value="1"/>
</dbReference>
<accession>A0A1I4QJX5</accession>
<proteinExistence type="predicted"/>
<gene>
    <name evidence="1" type="ORF">SAMN02982985_03966</name>
</gene>
<dbReference type="EMBL" id="FOTW01000019">
    <property type="protein sequence ID" value="SFM40398.1"/>
    <property type="molecule type" value="Genomic_DNA"/>
</dbReference>
<dbReference type="OrthoDB" id="8758366at2"/>
<evidence type="ECO:0000313" key="1">
    <source>
        <dbReference type="EMBL" id="SFM40398.1"/>
    </source>
</evidence>
<dbReference type="SUPFAM" id="SSF74653">
    <property type="entry name" value="TolA/TonB C-terminal domain"/>
    <property type="match status" value="1"/>
</dbReference>
<evidence type="ECO:0000313" key="2">
    <source>
        <dbReference type="Proteomes" id="UP000199470"/>
    </source>
</evidence>
<name>A0A1I4QJX5_9BURK</name>
<sequence>MASRSQHTLRIALAAGAALLLASCHKEPPVLPKVGPLPAPPAAATPAPPRAAANLDEYKVQVAERILASNPQQTFSGRLPPMLPAIVVLDIGIDRDGGVSEARVHRSRDNAASKVALAALAAGTPYPKPGHLLRFGHKTLVFSETFLFNKDYRFQLRTLAGPQ</sequence>
<keyword evidence="2" id="KW-1185">Reference proteome</keyword>
<dbReference type="AlphaFoldDB" id="A0A1I4QJX5"/>
<reference evidence="1 2" key="1">
    <citation type="submission" date="2016-10" db="EMBL/GenBank/DDBJ databases">
        <authorList>
            <person name="de Groot N.N."/>
        </authorList>
    </citation>
    <scope>NUCLEOTIDE SEQUENCE [LARGE SCALE GENOMIC DNA]</scope>
    <source>
        <strain evidence="1 2">ATCC 43154</strain>
    </source>
</reference>
<dbReference type="RefSeq" id="WP_139236637.1">
    <property type="nucleotide sequence ID" value="NZ_FOTW01000019.1"/>
</dbReference>
<dbReference type="STRING" id="758825.SAMN02982985_03966"/>
<protein>
    <submittedName>
        <fullName evidence="1">Protein TonB</fullName>
    </submittedName>
</protein>
<organism evidence="1 2">
    <name type="scientific">Rugamonas rubra</name>
    <dbReference type="NCBI Taxonomy" id="758825"/>
    <lineage>
        <taxon>Bacteria</taxon>
        <taxon>Pseudomonadati</taxon>
        <taxon>Pseudomonadota</taxon>
        <taxon>Betaproteobacteria</taxon>
        <taxon>Burkholderiales</taxon>
        <taxon>Oxalobacteraceae</taxon>
        <taxon>Telluria group</taxon>
        <taxon>Rugamonas</taxon>
    </lineage>
</organism>
<dbReference type="Gene3D" id="3.30.1150.10">
    <property type="match status" value="1"/>
</dbReference>